<organism evidence="1">
    <name type="scientific">uncultured Anaerotruncus sp</name>
    <dbReference type="NCBI Taxonomy" id="905011"/>
    <lineage>
        <taxon>Bacteria</taxon>
        <taxon>Bacillati</taxon>
        <taxon>Bacillota</taxon>
        <taxon>Clostridia</taxon>
        <taxon>Eubacteriales</taxon>
        <taxon>Oscillospiraceae</taxon>
        <taxon>Anaerotruncus</taxon>
        <taxon>environmental samples</taxon>
    </lineage>
</organism>
<sequence>MHTIYLIAGMPGTGKTTFSTHFARQRHMPLFCKDAMKELLFDTVGFASPAAKQKLDVASTQLLYYAAAAQMQTGGDVMIESNFTRADMPDVQALCDRYGYRPVTVLFDGDLDAVFERVCRRDLSPDRHPAHAIPDCYPAPGGQKKKPDAPLMQRDQFFDMVESWGSREFCVGRRLVVDATDLDKLDFARIAAQIDELEDC</sequence>
<accession>A0A1C6JV19</accession>
<keyword evidence="1" id="KW-0808">Transferase</keyword>
<keyword evidence="1" id="KW-0418">Kinase</keyword>
<dbReference type="AlphaFoldDB" id="A0A1C6JV19"/>
<gene>
    <name evidence="1" type="ORF">SAMEA3545359_02297</name>
</gene>
<evidence type="ECO:0000313" key="1">
    <source>
        <dbReference type="EMBL" id="SCJ85838.1"/>
    </source>
</evidence>
<dbReference type="EMBL" id="FMHG01000002">
    <property type="protein sequence ID" value="SCJ85838.1"/>
    <property type="molecule type" value="Genomic_DNA"/>
</dbReference>
<proteinExistence type="predicted"/>
<name>A0A1C6JV19_9FIRM</name>
<protein>
    <submittedName>
        <fullName evidence="1">Predicted kinase</fullName>
    </submittedName>
</protein>
<dbReference type="Pfam" id="PF13671">
    <property type="entry name" value="AAA_33"/>
    <property type="match status" value="1"/>
</dbReference>
<reference evidence="1" key="1">
    <citation type="submission" date="2015-09" db="EMBL/GenBank/DDBJ databases">
        <authorList>
            <consortium name="Pathogen Informatics"/>
        </authorList>
    </citation>
    <scope>NUCLEOTIDE SEQUENCE</scope>
    <source>
        <strain evidence="1">2789STDY5834896</strain>
    </source>
</reference>
<dbReference type="Gene3D" id="3.40.50.300">
    <property type="entry name" value="P-loop containing nucleotide triphosphate hydrolases"/>
    <property type="match status" value="1"/>
</dbReference>
<dbReference type="GO" id="GO:0016301">
    <property type="term" value="F:kinase activity"/>
    <property type="evidence" value="ECO:0007669"/>
    <property type="project" value="UniProtKB-KW"/>
</dbReference>
<dbReference type="InterPro" id="IPR027417">
    <property type="entry name" value="P-loop_NTPase"/>
</dbReference>
<dbReference type="SUPFAM" id="SSF52540">
    <property type="entry name" value="P-loop containing nucleoside triphosphate hydrolases"/>
    <property type="match status" value="1"/>
</dbReference>